<accession>A0ABR4XR81</accession>
<evidence type="ECO:0000256" key="4">
    <source>
        <dbReference type="ARBA" id="ARBA00022989"/>
    </source>
</evidence>
<feature type="transmembrane region" description="Helical" evidence="6">
    <location>
        <begin position="37"/>
        <end position="58"/>
    </location>
</feature>
<feature type="transmembrane region" description="Helical" evidence="6">
    <location>
        <begin position="92"/>
        <end position="113"/>
    </location>
</feature>
<comment type="caution">
    <text evidence="7">The sequence shown here is derived from an EMBL/GenBank/DDBJ whole genome shotgun (WGS) entry which is preliminary data.</text>
</comment>
<organism evidence="7 8">
    <name type="scientific">Oenococcus alcoholitolerans</name>
    <dbReference type="NCBI Taxonomy" id="931074"/>
    <lineage>
        <taxon>Bacteria</taxon>
        <taxon>Bacillati</taxon>
        <taxon>Bacillota</taxon>
        <taxon>Bacilli</taxon>
        <taxon>Lactobacillales</taxon>
        <taxon>Lactobacillaceae</taxon>
        <taxon>Oenococcus</taxon>
    </lineage>
</organism>
<feature type="transmembrane region" description="Helical" evidence="6">
    <location>
        <begin position="216"/>
        <end position="242"/>
    </location>
</feature>
<feature type="transmembrane region" description="Helical" evidence="6">
    <location>
        <begin position="64"/>
        <end position="80"/>
    </location>
</feature>
<dbReference type="InterPro" id="IPR005226">
    <property type="entry name" value="UPF0014_fam"/>
</dbReference>
<keyword evidence="8" id="KW-1185">Reference proteome</keyword>
<evidence type="ECO:0000256" key="6">
    <source>
        <dbReference type="SAM" id="Phobius"/>
    </source>
</evidence>
<keyword evidence="5 6" id="KW-0472">Membrane</keyword>
<feature type="transmembrane region" description="Helical" evidence="6">
    <location>
        <begin position="6"/>
        <end position="25"/>
    </location>
</feature>
<feature type="transmembrane region" description="Helical" evidence="6">
    <location>
        <begin position="192"/>
        <end position="210"/>
    </location>
</feature>
<evidence type="ECO:0000256" key="2">
    <source>
        <dbReference type="ARBA" id="ARBA00005268"/>
    </source>
</evidence>
<gene>
    <name evidence="7" type="ORF">Q757_04320</name>
</gene>
<keyword evidence="3 6" id="KW-0812">Transmembrane</keyword>
<dbReference type="EMBL" id="AXCV01000164">
    <property type="protein sequence ID" value="KGO31895.1"/>
    <property type="molecule type" value="Genomic_DNA"/>
</dbReference>
<evidence type="ECO:0000313" key="7">
    <source>
        <dbReference type="EMBL" id="KGO31895.1"/>
    </source>
</evidence>
<dbReference type="PANTHER" id="PTHR30028">
    <property type="entry name" value="UPF0014 INNER MEMBRANE PROTEIN YBBM-RELATED"/>
    <property type="match status" value="1"/>
</dbReference>
<name>A0ABR4XR81_9LACO</name>
<sequence length="253" mass="27766">MQNNLTVTPLSLFFAASLVLIAIFISLKQHLSLEKDLVISVIRAIIQLTIVGYLLTYIIKVNNAIFTVVMVLLIIFNASWNAAKRSKKVKNAFWISFISIFISTSVTMSLLVISGSIKFIPAQMITVSGMVASNSMVAAGLCFRNMYSNFRDQRQQVMEKLALGADLKQSSISIIRESIKTGMAPTIDSAKTVGIVSLPGMMSGLIFAGIDPTKAIMYQIMVAFMLLSATGLSSISICYLSYKSYFNKDLQLI</sequence>
<comment type="similarity">
    <text evidence="2">Belongs to the UPF0014 family.</text>
</comment>
<dbReference type="PANTHER" id="PTHR30028:SF0">
    <property type="entry name" value="PROTEIN ALUMINUM SENSITIVE 3"/>
    <property type="match status" value="1"/>
</dbReference>
<dbReference type="Proteomes" id="UP000030023">
    <property type="component" value="Unassembled WGS sequence"/>
</dbReference>
<proteinExistence type="inferred from homology"/>
<protein>
    <submittedName>
        <fullName evidence="7">Membrane protein</fullName>
    </submittedName>
</protein>
<evidence type="ECO:0000256" key="5">
    <source>
        <dbReference type="ARBA" id="ARBA00023136"/>
    </source>
</evidence>
<comment type="subcellular location">
    <subcellularLocation>
        <location evidence="1">Membrane</location>
        <topology evidence="1">Multi-pass membrane protein</topology>
    </subcellularLocation>
</comment>
<evidence type="ECO:0000313" key="8">
    <source>
        <dbReference type="Proteomes" id="UP000030023"/>
    </source>
</evidence>
<reference evidence="7 8" key="1">
    <citation type="journal article" date="2014" name="Antonie Van Leeuwenhoek">
        <title>Oenococcus alcoholitolerans sp. nov., a lactic acid bacteria isolated from cachaca and ethanol fermentation processes.</title>
        <authorList>
            <person name="Badotti F."/>
            <person name="Moreira A.P."/>
            <person name="Tonon L.A."/>
            <person name="de Lucena B.T."/>
            <person name="Gomes Fde C."/>
            <person name="Kruger R."/>
            <person name="Thompson C.C."/>
            <person name="de Morais M.A.Jr."/>
            <person name="Rosa C.A."/>
            <person name="Thompson F.L."/>
        </authorList>
    </citation>
    <scope>NUCLEOTIDE SEQUENCE [LARGE SCALE GENOMIC DNA]</scope>
    <source>
        <strain evidence="7 8">UFRJ-M7.2.18</strain>
    </source>
</reference>
<dbReference type="Pfam" id="PF03649">
    <property type="entry name" value="UPF0014"/>
    <property type="match status" value="1"/>
</dbReference>
<feature type="transmembrane region" description="Helical" evidence="6">
    <location>
        <begin position="119"/>
        <end position="143"/>
    </location>
</feature>
<evidence type="ECO:0000256" key="3">
    <source>
        <dbReference type="ARBA" id="ARBA00022692"/>
    </source>
</evidence>
<keyword evidence="4 6" id="KW-1133">Transmembrane helix</keyword>
<evidence type="ECO:0000256" key="1">
    <source>
        <dbReference type="ARBA" id="ARBA00004141"/>
    </source>
</evidence>